<proteinExistence type="predicted"/>
<evidence type="ECO:0000313" key="2">
    <source>
        <dbReference type="Proteomes" id="UP000028981"/>
    </source>
</evidence>
<dbReference type="InterPro" id="IPR029058">
    <property type="entry name" value="AB_hydrolase_fold"/>
</dbReference>
<dbReference type="Proteomes" id="UP000028981">
    <property type="component" value="Unassembled WGS sequence"/>
</dbReference>
<dbReference type="STRING" id="46914.JP75_05840"/>
<organism evidence="1 2">
    <name type="scientific">Devosia riboflavina</name>
    <dbReference type="NCBI Taxonomy" id="46914"/>
    <lineage>
        <taxon>Bacteria</taxon>
        <taxon>Pseudomonadati</taxon>
        <taxon>Pseudomonadota</taxon>
        <taxon>Alphaproteobacteria</taxon>
        <taxon>Hyphomicrobiales</taxon>
        <taxon>Devosiaceae</taxon>
        <taxon>Devosia</taxon>
    </lineage>
</organism>
<dbReference type="AlphaFoldDB" id="A0A087M4W7"/>
<accession>A0A087M4W7</accession>
<dbReference type="EMBL" id="JQGC01000004">
    <property type="protein sequence ID" value="KFL31920.1"/>
    <property type="molecule type" value="Genomic_DNA"/>
</dbReference>
<reference evidence="1 2" key="1">
    <citation type="submission" date="2014-08" db="EMBL/GenBank/DDBJ databases">
        <authorList>
            <person name="Hassan Y.I."/>
            <person name="Lepp D."/>
            <person name="Zhou T."/>
        </authorList>
    </citation>
    <scope>NUCLEOTIDE SEQUENCE [LARGE SCALE GENOMIC DNA]</scope>
    <source>
        <strain evidence="1 2">IFO13584</strain>
    </source>
</reference>
<dbReference type="SUPFAM" id="SSF53474">
    <property type="entry name" value="alpha/beta-Hydrolases"/>
    <property type="match status" value="1"/>
</dbReference>
<sequence>MTRPDGSLIHYTIDRAAEPATGLLVLSQGSGCRPGAQNAALATVRAAFSAYDTLIVEKAGITPDMEIDELNCPADFYDRYTVSQRIDDYEAVLSTLGPPPSRVVLFGGSEGGLAMAILTTRLQADAAIIFSSATGTSFGDMVKSTVPPEGHAHIDAGFAAARANPDSSELFAGHAYRFWADILDYRSIDYMRQTDTPFLLIQGGLDTSSPLAAARATADAFTADGRCNLTYWEFPALDHGMLDPQGASHLPSVAAMAAAWAENPIPAR</sequence>
<keyword evidence="2" id="KW-1185">Reference proteome</keyword>
<dbReference type="Gene3D" id="3.40.50.1820">
    <property type="entry name" value="alpha/beta hydrolase"/>
    <property type="match status" value="1"/>
</dbReference>
<name>A0A087M4W7_9HYPH</name>
<evidence type="ECO:0000313" key="1">
    <source>
        <dbReference type="EMBL" id="KFL31920.1"/>
    </source>
</evidence>
<gene>
    <name evidence="1" type="ORF">JP75_05840</name>
</gene>
<comment type="caution">
    <text evidence="1">The sequence shown here is derived from an EMBL/GenBank/DDBJ whole genome shotgun (WGS) entry which is preliminary data.</text>
</comment>
<protein>
    <recommendedName>
        <fullName evidence="3">Peptidase S9 prolyl oligopeptidase catalytic domain-containing protein</fullName>
    </recommendedName>
</protein>
<evidence type="ECO:0008006" key="3">
    <source>
        <dbReference type="Google" id="ProtNLM"/>
    </source>
</evidence>